<dbReference type="Pfam" id="PF11456">
    <property type="entry name" value="DUF3019"/>
    <property type="match status" value="1"/>
</dbReference>
<proteinExistence type="predicted"/>
<evidence type="ECO:0000313" key="1">
    <source>
        <dbReference type="EMBL" id="MBC3765231.1"/>
    </source>
</evidence>
<dbReference type="AlphaFoldDB" id="A0A8J6M3A9"/>
<dbReference type="Proteomes" id="UP000601768">
    <property type="component" value="Unassembled WGS sequence"/>
</dbReference>
<reference evidence="1" key="1">
    <citation type="journal article" date="2018" name="Int. J. Syst. Evol. Microbiol.">
        <title>Neptunicella marina gen. nov., sp. nov., isolated from surface seawater.</title>
        <authorList>
            <person name="Liu X."/>
            <person name="Lai Q."/>
            <person name="Du Y."/>
            <person name="Zhang X."/>
            <person name="Liu Z."/>
            <person name="Sun F."/>
            <person name="Shao Z."/>
        </authorList>
    </citation>
    <scope>NUCLEOTIDE SEQUENCE</scope>
    <source>
        <strain evidence="1">S27-2</strain>
    </source>
</reference>
<name>A0A8J6M3A9_9ALTE</name>
<keyword evidence="2" id="KW-1185">Reference proteome</keyword>
<dbReference type="RefSeq" id="WP_186505708.1">
    <property type="nucleotide sequence ID" value="NZ_JACNEP010000003.1"/>
</dbReference>
<organism evidence="1 2">
    <name type="scientific">Neptunicella marina</name>
    <dbReference type="NCBI Taxonomy" id="2125989"/>
    <lineage>
        <taxon>Bacteria</taxon>
        <taxon>Pseudomonadati</taxon>
        <taxon>Pseudomonadota</taxon>
        <taxon>Gammaproteobacteria</taxon>
        <taxon>Alteromonadales</taxon>
        <taxon>Alteromonadaceae</taxon>
        <taxon>Neptunicella</taxon>
    </lineage>
</organism>
<evidence type="ECO:0000313" key="2">
    <source>
        <dbReference type="Proteomes" id="UP000601768"/>
    </source>
</evidence>
<sequence>MKGIYLLLLLLVVPFQSFSEPNWKVLPNTCVVEKAGDWCVIPVKVKLSDLPTGEYCVMFEETPLGCTRAGEELTAQVRFQKPGQLTLLNQDKQPVLSTMLKIKTLMPQNQRRRVRSPWSIF</sequence>
<protein>
    <submittedName>
        <fullName evidence="1">DUF3019 domain-containing protein</fullName>
    </submittedName>
</protein>
<comment type="caution">
    <text evidence="1">The sequence shown here is derived from an EMBL/GenBank/DDBJ whole genome shotgun (WGS) entry which is preliminary data.</text>
</comment>
<dbReference type="InterPro" id="IPR021559">
    <property type="entry name" value="DUF3019"/>
</dbReference>
<dbReference type="EMBL" id="JACNEP010000003">
    <property type="protein sequence ID" value="MBC3765231.1"/>
    <property type="molecule type" value="Genomic_DNA"/>
</dbReference>
<reference evidence="1" key="2">
    <citation type="submission" date="2020-08" db="EMBL/GenBank/DDBJ databases">
        <authorList>
            <person name="Lai Q."/>
        </authorList>
    </citation>
    <scope>NUCLEOTIDE SEQUENCE</scope>
    <source>
        <strain evidence="1">S27-2</strain>
    </source>
</reference>
<accession>A0A8J6M3A9</accession>
<gene>
    <name evidence="1" type="ORF">H8B19_05045</name>
</gene>